<feature type="domain" description="STAS" evidence="6">
    <location>
        <begin position="516"/>
        <end position="646"/>
    </location>
</feature>
<dbReference type="SUPFAM" id="SSF52091">
    <property type="entry name" value="SpoIIaa-like"/>
    <property type="match status" value="1"/>
</dbReference>
<feature type="transmembrane region" description="Helical" evidence="5">
    <location>
        <begin position="154"/>
        <end position="174"/>
    </location>
</feature>
<keyword evidence="3 5" id="KW-1133">Transmembrane helix</keyword>
<evidence type="ECO:0000313" key="8">
    <source>
        <dbReference type="Proteomes" id="UP001233999"/>
    </source>
</evidence>
<feature type="transmembrane region" description="Helical" evidence="5">
    <location>
        <begin position="211"/>
        <end position="230"/>
    </location>
</feature>
<dbReference type="PANTHER" id="PTHR11814">
    <property type="entry name" value="SULFATE TRANSPORTER"/>
    <property type="match status" value="1"/>
</dbReference>
<protein>
    <recommendedName>
        <fullName evidence="6">STAS domain-containing protein</fullName>
    </recommendedName>
</protein>
<dbReference type="InterPro" id="IPR002645">
    <property type="entry name" value="STAS_dom"/>
</dbReference>
<dbReference type="GO" id="GO:0055085">
    <property type="term" value="P:transmembrane transport"/>
    <property type="evidence" value="ECO:0007669"/>
    <property type="project" value="InterPro"/>
</dbReference>
<evidence type="ECO:0000256" key="4">
    <source>
        <dbReference type="ARBA" id="ARBA00023136"/>
    </source>
</evidence>
<dbReference type="AlphaFoldDB" id="A0AAD8E6H1"/>
<keyword evidence="2 5" id="KW-0812">Transmembrane</keyword>
<dbReference type="PROSITE" id="PS50801">
    <property type="entry name" value="STAS"/>
    <property type="match status" value="1"/>
</dbReference>
<keyword evidence="4 5" id="KW-0472">Membrane</keyword>
<reference evidence="7" key="2">
    <citation type="submission" date="2023-05" db="EMBL/GenBank/DDBJ databases">
        <authorList>
            <person name="Fouks B."/>
        </authorList>
    </citation>
    <scope>NUCLEOTIDE SEQUENCE</scope>
    <source>
        <strain evidence="7">Stay&amp;Tobe</strain>
        <tissue evidence="7">Testes</tissue>
    </source>
</reference>
<feature type="transmembrane region" description="Helical" evidence="5">
    <location>
        <begin position="180"/>
        <end position="204"/>
    </location>
</feature>
<evidence type="ECO:0000256" key="3">
    <source>
        <dbReference type="ARBA" id="ARBA00022989"/>
    </source>
</evidence>
<dbReference type="Pfam" id="PF01740">
    <property type="entry name" value="STAS"/>
    <property type="match status" value="1"/>
</dbReference>
<proteinExistence type="predicted"/>
<dbReference type="InterPro" id="IPR001902">
    <property type="entry name" value="SLC26A/SulP_fam"/>
</dbReference>
<feature type="transmembrane region" description="Helical" evidence="5">
    <location>
        <begin position="357"/>
        <end position="373"/>
    </location>
</feature>
<feature type="transmembrane region" description="Helical" evidence="5">
    <location>
        <begin position="273"/>
        <end position="293"/>
    </location>
</feature>
<organism evidence="7 8">
    <name type="scientific">Diploptera punctata</name>
    <name type="common">Pacific beetle cockroach</name>
    <dbReference type="NCBI Taxonomy" id="6984"/>
    <lineage>
        <taxon>Eukaryota</taxon>
        <taxon>Metazoa</taxon>
        <taxon>Ecdysozoa</taxon>
        <taxon>Arthropoda</taxon>
        <taxon>Hexapoda</taxon>
        <taxon>Insecta</taxon>
        <taxon>Pterygota</taxon>
        <taxon>Neoptera</taxon>
        <taxon>Polyneoptera</taxon>
        <taxon>Dictyoptera</taxon>
        <taxon>Blattodea</taxon>
        <taxon>Blaberoidea</taxon>
        <taxon>Blaberidae</taxon>
        <taxon>Diplopterinae</taxon>
        <taxon>Diploptera</taxon>
    </lineage>
</organism>
<dbReference type="Gene3D" id="3.30.750.24">
    <property type="entry name" value="STAS domain"/>
    <property type="match status" value="1"/>
</dbReference>
<comment type="subcellular location">
    <subcellularLocation>
        <location evidence="1">Membrane</location>
        <topology evidence="1">Multi-pass membrane protein</topology>
    </subcellularLocation>
</comment>
<evidence type="ECO:0000256" key="2">
    <source>
        <dbReference type="ARBA" id="ARBA00022692"/>
    </source>
</evidence>
<dbReference type="InterPro" id="IPR036513">
    <property type="entry name" value="STAS_dom_sf"/>
</dbReference>
<evidence type="ECO:0000256" key="5">
    <source>
        <dbReference type="SAM" id="Phobius"/>
    </source>
</evidence>
<feature type="transmembrane region" description="Helical" evidence="5">
    <location>
        <begin position="242"/>
        <end position="261"/>
    </location>
</feature>
<gene>
    <name evidence="7" type="ORF">L9F63_005193</name>
</gene>
<feature type="transmembrane region" description="Helical" evidence="5">
    <location>
        <begin position="394"/>
        <end position="410"/>
    </location>
</feature>
<dbReference type="InterPro" id="IPR011547">
    <property type="entry name" value="SLC26A/SulP_dom"/>
</dbReference>
<sequence>MSVSTQADHVKVQFSDIESINVYSEEDQASTVSEKYNRFCLCCQRKLFICLTTSFPFLTWILDYEWKTHLLNDFVAGLMVAVMHIPHGLAYSTLGNVSPIHGIYMAIFPVFIYAIFSTSRHVSTGTFAVICLMTGEVVNDNLKIQSNRTNTSTEYSAIEIGAMVSFTVGIWHLLLFCLRFGIVCSVLSGTFISSFTCGASIHVFTSQIKELLGIVVSPHYGIFGLCYQYKDIYLNIHKINLKTFGMSSVTILFLSLLKYTIVPIVQKKIKVRIPFELITILIANVLSITLHLQHHGINIVGKIPSGFPAFTSPAFPLFLKIIYDSFFITLVSYSVSMSMATMFATALNYDIDGNQELLAYGLANVFGSFLQCLPISSSLSRSIIQQITGGKSQIASLISCTLLTIVLLWTGPFFETLPRCVLAAVVIVSLMKMYMQVTDILKIWKLSKLEAGVWLGTFLSVVILDVKFGLIIGLILTLIHVFIQNMKPDVKLLGIIEIPARMRNDTSDEFAVVSIDEKYATEITGIKIIRLSEGLIFATMEHIKNEIYTLSGVNPQEILKTKRRMKRWKTPPEEVEEIEETLTTTNFKLESSITSKGFGFVIKKDKLKNLIIDMKSIKHIDRNGLNLIKTLIKYYNEINIAVYIISNYKQFIYNESVDEVIKNLKNQYKYR</sequence>
<feature type="transmembrane region" description="Helical" evidence="5">
    <location>
        <begin position="45"/>
        <end position="62"/>
    </location>
</feature>
<evidence type="ECO:0000313" key="7">
    <source>
        <dbReference type="EMBL" id="KAJ9578591.1"/>
    </source>
</evidence>
<feature type="transmembrane region" description="Helical" evidence="5">
    <location>
        <begin position="455"/>
        <end position="483"/>
    </location>
</feature>
<keyword evidence="8" id="KW-1185">Reference proteome</keyword>
<dbReference type="GO" id="GO:0016020">
    <property type="term" value="C:membrane"/>
    <property type="evidence" value="ECO:0007669"/>
    <property type="project" value="UniProtKB-SubCell"/>
</dbReference>
<dbReference type="EMBL" id="JASPKZ010008869">
    <property type="protein sequence ID" value="KAJ9578591.1"/>
    <property type="molecule type" value="Genomic_DNA"/>
</dbReference>
<evidence type="ECO:0000259" key="6">
    <source>
        <dbReference type="PROSITE" id="PS50801"/>
    </source>
</evidence>
<name>A0AAD8E6H1_DIPPU</name>
<reference evidence="7" key="1">
    <citation type="journal article" date="2023" name="IScience">
        <title>Live-bearing cockroach genome reveals convergent evolutionary mechanisms linked to viviparity in insects and beyond.</title>
        <authorList>
            <person name="Fouks B."/>
            <person name="Harrison M.C."/>
            <person name="Mikhailova A.A."/>
            <person name="Marchal E."/>
            <person name="English S."/>
            <person name="Carruthers M."/>
            <person name="Jennings E.C."/>
            <person name="Chiamaka E.L."/>
            <person name="Frigard R.A."/>
            <person name="Pippel M."/>
            <person name="Attardo G.M."/>
            <person name="Benoit J.B."/>
            <person name="Bornberg-Bauer E."/>
            <person name="Tobe S.S."/>
        </authorList>
    </citation>
    <scope>NUCLEOTIDE SEQUENCE</scope>
    <source>
        <strain evidence="7">Stay&amp;Tobe</strain>
    </source>
</reference>
<accession>A0AAD8E6H1</accession>
<evidence type="ECO:0000256" key="1">
    <source>
        <dbReference type="ARBA" id="ARBA00004141"/>
    </source>
</evidence>
<feature type="transmembrane region" description="Helical" evidence="5">
    <location>
        <begin position="98"/>
        <end position="116"/>
    </location>
</feature>
<comment type="caution">
    <text evidence="7">The sequence shown here is derived from an EMBL/GenBank/DDBJ whole genome shotgun (WGS) entry which is preliminary data.</text>
</comment>
<dbReference type="Proteomes" id="UP001233999">
    <property type="component" value="Unassembled WGS sequence"/>
</dbReference>
<feature type="transmembrane region" description="Helical" evidence="5">
    <location>
        <begin position="416"/>
        <end position="434"/>
    </location>
</feature>
<dbReference type="Pfam" id="PF00916">
    <property type="entry name" value="Sulfate_transp"/>
    <property type="match status" value="1"/>
</dbReference>